<name>A0A5P0ZZS5_9LACO</name>
<protein>
    <recommendedName>
        <fullName evidence="3">Phage tail protein</fullName>
    </recommendedName>
</protein>
<proteinExistence type="predicted"/>
<dbReference type="EMBL" id="VDFO01000045">
    <property type="protein sequence ID" value="MQS98322.1"/>
    <property type="molecule type" value="Genomic_DNA"/>
</dbReference>
<evidence type="ECO:0000313" key="1">
    <source>
        <dbReference type="EMBL" id="MQS98322.1"/>
    </source>
</evidence>
<sequence>MKTGDFLINGKTGMLELNSFLESYPTITIPKRKKIFQAIEGASSQSILDENAWDNRDINLSIVVRADNELDRTMRVSALVSAFDTAGYIDFTYYGEPNFAYRITNADVISQARLSRISYWTKLTMKLSTQAFKYYVPETFYKVDGSIELFNKFEYPSRPLIVTSGTTVTINDVTYEFKNPNGTINIDCDEEQQDVFDDSGVIENAYDITQKFPKLRSGNNTISFTSGKIYPRWRTI</sequence>
<evidence type="ECO:0000313" key="2">
    <source>
        <dbReference type="Proteomes" id="UP000371423"/>
    </source>
</evidence>
<evidence type="ECO:0008006" key="3">
    <source>
        <dbReference type="Google" id="ProtNLM"/>
    </source>
</evidence>
<dbReference type="OrthoDB" id="2292538at2"/>
<dbReference type="RefSeq" id="WP_153522661.1">
    <property type="nucleotide sequence ID" value="NZ_VDFO01000045.1"/>
</dbReference>
<reference evidence="1 2" key="1">
    <citation type="journal article" date="2019" name="Syst. Appl. Microbiol.">
        <title>Polyphasic characterization of two novel Lactobacillus spp. isolated from blown salami packages: Description of Lactobacillus halodurans sp. nov. and Lactobacillus salsicarnum sp. nov.</title>
        <authorList>
            <person name="Schuster J.A."/>
            <person name="Klingl A."/>
            <person name="Vogel R.F."/>
            <person name="Ehrmann M.A."/>
        </authorList>
    </citation>
    <scope>NUCLEOTIDE SEQUENCE [LARGE SCALE GENOMIC DNA]</scope>
    <source>
        <strain evidence="1 2">TMW 1.1920</strain>
    </source>
</reference>
<keyword evidence="2" id="KW-1185">Reference proteome</keyword>
<organism evidence="1 2">
    <name type="scientific">Companilactobacillus halodurans</name>
    <dbReference type="NCBI Taxonomy" id="2584183"/>
    <lineage>
        <taxon>Bacteria</taxon>
        <taxon>Bacillati</taxon>
        <taxon>Bacillota</taxon>
        <taxon>Bacilli</taxon>
        <taxon>Lactobacillales</taxon>
        <taxon>Lactobacillaceae</taxon>
        <taxon>Companilactobacillus</taxon>
    </lineage>
</organism>
<comment type="caution">
    <text evidence="1">The sequence shown here is derived from an EMBL/GenBank/DDBJ whole genome shotgun (WGS) entry which is preliminary data.</text>
</comment>
<dbReference type="AlphaFoldDB" id="A0A5P0ZZS5"/>
<gene>
    <name evidence="1" type="ORF">FHL05_10685</name>
</gene>
<dbReference type="Proteomes" id="UP000371423">
    <property type="component" value="Unassembled WGS sequence"/>
</dbReference>
<accession>A0A5P0ZZS5</accession>